<dbReference type="EMBL" id="CP007806">
    <property type="protein sequence ID" value="AIG25602.1"/>
    <property type="molecule type" value="Genomic_DNA"/>
</dbReference>
<dbReference type="PROSITE" id="PS51671">
    <property type="entry name" value="ACT"/>
    <property type="match status" value="1"/>
</dbReference>
<comment type="cofactor">
    <cofactor evidence="1">
        <name>a metal cation</name>
        <dbReference type="ChEBI" id="CHEBI:25213"/>
    </cofactor>
</comment>
<keyword evidence="14 18" id="KW-0486">Methionine biosynthesis</keyword>
<comment type="similarity">
    <text evidence="4 19">Belongs to the homoserine dehydrogenase family.</text>
</comment>
<dbReference type="SUPFAM" id="SSF51735">
    <property type="entry name" value="NAD(P)-binding Rossmann-fold domains"/>
    <property type="match status" value="1"/>
</dbReference>
<dbReference type="FunFam" id="3.30.360.10:FF:000005">
    <property type="entry name" value="Homoserine dehydrogenase"/>
    <property type="match status" value="1"/>
</dbReference>
<evidence type="ECO:0000256" key="19">
    <source>
        <dbReference type="RuleBase" id="RU004171"/>
    </source>
</evidence>
<dbReference type="SUPFAM" id="SSF55347">
    <property type="entry name" value="Glyceraldehyde-3-phosphate dehydrogenase-like, C-terminal domain"/>
    <property type="match status" value="1"/>
</dbReference>
<evidence type="ECO:0000256" key="15">
    <source>
        <dbReference type="ARBA" id="ARBA00048841"/>
    </source>
</evidence>
<dbReference type="EC" id="1.1.1.3" evidence="5 18"/>
<dbReference type="GO" id="GO:0046872">
    <property type="term" value="F:metal ion binding"/>
    <property type="evidence" value="ECO:0007669"/>
    <property type="project" value="UniProtKB-KW"/>
</dbReference>
<evidence type="ECO:0000256" key="10">
    <source>
        <dbReference type="ARBA" id="ARBA00022857"/>
    </source>
</evidence>
<keyword evidence="7 18" id="KW-0028">Amino-acid biosynthesis</keyword>
<dbReference type="InterPro" id="IPR045865">
    <property type="entry name" value="ACT-like_dom_sf"/>
</dbReference>
<dbReference type="FunFam" id="3.40.50.720:FF:000062">
    <property type="entry name" value="Homoserine dehydrogenase"/>
    <property type="match status" value="1"/>
</dbReference>
<keyword evidence="12" id="KW-0520">NAD</keyword>
<feature type="binding site" evidence="17">
    <location>
        <begin position="11"/>
        <end position="18"/>
    </location>
    <ligand>
        <name>NADP(+)</name>
        <dbReference type="ChEBI" id="CHEBI:58349"/>
    </ligand>
</feature>
<dbReference type="Pfam" id="PF03447">
    <property type="entry name" value="NAD_binding_3"/>
    <property type="match status" value="1"/>
</dbReference>
<dbReference type="NCBIfam" id="NF004976">
    <property type="entry name" value="PRK06349.1"/>
    <property type="match status" value="1"/>
</dbReference>
<dbReference type="eggNOG" id="COG0460">
    <property type="taxonomic scope" value="Bacteria"/>
</dbReference>
<dbReference type="CDD" id="cd04881">
    <property type="entry name" value="ACT_HSDH-Hom"/>
    <property type="match status" value="1"/>
</dbReference>
<organism evidence="21 22">
    <name type="scientific">Brevibacillus laterosporus LMG 15441</name>
    <dbReference type="NCBI Taxonomy" id="1042163"/>
    <lineage>
        <taxon>Bacteria</taxon>
        <taxon>Bacillati</taxon>
        <taxon>Bacillota</taxon>
        <taxon>Bacilli</taxon>
        <taxon>Bacillales</taxon>
        <taxon>Paenibacillaceae</taxon>
        <taxon>Brevibacillus</taxon>
    </lineage>
</organism>
<dbReference type="InterPro" id="IPR016204">
    <property type="entry name" value="HDH"/>
</dbReference>
<dbReference type="PANTHER" id="PTHR43331:SF1">
    <property type="entry name" value="HOMOSERINE DEHYDROGENASE"/>
    <property type="match status" value="1"/>
</dbReference>
<dbReference type="PANTHER" id="PTHR43331">
    <property type="entry name" value="HOMOSERINE DEHYDROGENASE"/>
    <property type="match status" value="1"/>
</dbReference>
<comment type="pathway">
    <text evidence="2 18">Amino-acid biosynthesis; L-threonine biosynthesis; L-threonine from L-aspartate: step 3/5.</text>
</comment>
<dbReference type="Gene3D" id="3.30.360.10">
    <property type="entry name" value="Dihydrodipicolinate Reductase, domain 2"/>
    <property type="match status" value="1"/>
</dbReference>
<feature type="active site" description="Proton donor" evidence="16">
    <location>
        <position position="207"/>
    </location>
</feature>
<reference evidence="21 22" key="1">
    <citation type="journal article" date="2011" name="J. Bacteriol.">
        <title>Genome sequence of Brevibacillus laterosporus LMG 15441, a pathogen of invertebrates.</title>
        <authorList>
            <person name="Djukic M."/>
            <person name="Poehlein A."/>
            <person name="Thurmer A."/>
            <person name="Daniel R."/>
        </authorList>
    </citation>
    <scope>NUCLEOTIDE SEQUENCE [LARGE SCALE GENOMIC DNA]</scope>
    <source>
        <strain evidence="21 22">LMG 15441</strain>
    </source>
</reference>
<evidence type="ECO:0000259" key="20">
    <source>
        <dbReference type="PROSITE" id="PS51671"/>
    </source>
</evidence>
<keyword evidence="9" id="KW-0479">Metal-binding</keyword>
<keyword evidence="8 18" id="KW-0791">Threonine biosynthesis</keyword>
<keyword evidence="11 18" id="KW-0560">Oxidoreductase</keyword>
<evidence type="ECO:0000256" key="8">
    <source>
        <dbReference type="ARBA" id="ARBA00022697"/>
    </source>
</evidence>
<dbReference type="InterPro" id="IPR005106">
    <property type="entry name" value="Asp/hSer_DH_NAD-bd"/>
</dbReference>
<dbReference type="STRING" id="1042163.BRLA_c012620"/>
<feature type="binding site" evidence="17">
    <location>
        <position position="192"/>
    </location>
    <ligand>
        <name>L-homoserine</name>
        <dbReference type="ChEBI" id="CHEBI:57476"/>
    </ligand>
</feature>
<dbReference type="UniPathway" id="UPA00050">
    <property type="reaction ID" value="UER00063"/>
</dbReference>
<dbReference type="InterPro" id="IPR001342">
    <property type="entry name" value="HDH_cat"/>
</dbReference>
<evidence type="ECO:0000256" key="5">
    <source>
        <dbReference type="ARBA" id="ARBA00013213"/>
    </source>
</evidence>
<name>A0A075QZ26_BRELA</name>
<proteinExistence type="inferred from homology"/>
<dbReference type="Pfam" id="PF00742">
    <property type="entry name" value="Homoserine_dh"/>
    <property type="match status" value="1"/>
</dbReference>
<feature type="domain" description="ACT" evidence="20">
    <location>
        <begin position="352"/>
        <end position="433"/>
    </location>
</feature>
<evidence type="ECO:0000256" key="4">
    <source>
        <dbReference type="ARBA" id="ARBA00006753"/>
    </source>
</evidence>
<dbReference type="PROSITE" id="PS01042">
    <property type="entry name" value="HOMOSER_DHGENASE"/>
    <property type="match status" value="1"/>
</dbReference>
<protein>
    <recommendedName>
        <fullName evidence="6 18">Homoserine dehydrogenase</fullName>
        <ecNumber evidence="5 18">1.1.1.3</ecNumber>
    </recommendedName>
</protein>
<evidence type="ECO:0000256" key="14">
    <source>
        <dbReference type="ARBA" id="ARBA00023167"/>
    </source>
</evidence>
<comment type="pathway">
    <text evidence="3 18">Amino-acid biosynthesis; L-methionine biosynthesis via de novo pathway; L-homoserine from L-aspartate: step 3/3.</text>
</comment>
<evidence type="ECO:0000256" key="6">
    <source>
        <dbReference type="ARBA" id="ARBA00013376"/>
    </source>
</evidence>
<evidence type="ECO:0000256" key="13">
    <source>
        <dbReference type="ARBA" id="ARBA00023053"/>
    </source>
</evidence>
<evidence type="ECO:0000313" key="21">
    <source>
        <dbReference type="EMBL" id="AIG25602.1"/>
    </source>
</evidence>
<sequence>MEKKQVKVGLMGLGTVGTGVVRIVDAHQEDLFNQTGLSIEIHKILVQDKEKARSIVIDQEKITTNADDLIEDPDIDVIVEVIGGIHPTKDYLLKALAKGKNVVTANKDLMALHGAELLHKAQEKKCDVFYEASVAGGIPILRALVEGFSSDRITKMMGIVNGTTNYIMTKMSKEGAEYREVLAEAQALGYAESDPTADVEGFDAARKMAILSTLGFRVPMNLEDVQVRGISKVNKEDIAYGKKLGYEVKLLGIARRDNDEIEVSVQPTMVHKSHPLASVNGVFNAVYVHGEAVGETMFYGPGAGEMPTATAVVSDLISVVKNMKLGVNGRGTVAPYKEKKLKTDDKKFSKYFIRLIVADKRGVLAQITNLLAEKDVSLDQVIQQPYQDSGQSEIVMVTHTSSKYNVASVLKTLEGMDVISEIKSYYQVEGTDKEAGAVHNE</sequence>
<dbReference type="KEGG" id="blr:BRLA_c012620"/>
<dbReference type="InterPro" id="IPR054480">
    <property type="entry name" value="AHAS_small-like_ACT"/>
</dbReference>
<gene>
    <name evidence="21" type="ORF">BRLA_c012620</name>
</gene>
<dbReference type="GO" id="GO:0009088">
    <property type="term" value="P:threonine biosynthetic process"/>
    <property type="evidence" value="ECO:0007669"/>
    <property type="project" value="UniProtKB-UniPathway"/>
</dbReference>
<keyword evidence="10 17" id="KW-0521">NADP</keyword>
<dbReference type="AlphaFoldDB" id="A0A075QZ26"/>
<dbReference type="GO" id="GO:0009086">
    <property type="term" value="P:methionine biosynthetic process"/>
    <property type="evidence" value="ECO:0007669"/>
    <property type="project" value="UniProtKB-KW"/>
</dbReference>
<accession>A0A075QZ26</accession>
<dbReference type="PIRSF" id="PIRSF000098">
    <property type="entry name" value="Homoser_dehydrog"/>
    <property type="match status" value="1"/>
</dbReference>
<dbReference type="InterPro" id="IPR036291">
    <property type="entry name" value="NAD(P)-bd_dom_sf"/>
</dbReference>
<dbReference type="Pfam" id="PF22629">
    <property type="entry name" value="ACT_AHAS_ss"/>
    <property type="match status" value="1"/>
</dbReference>
<dbReference type="InterPro" id="IPR002912">
    <property type="entry name" value="ACT_dom"/>
</dbReference>
<evidence type="ECO:0000256" key="11">
    <source>
        <dbReference type="ARBA" id="ARBA00023002"/>
    </source>
</evidence>
<evidence type="ECO:0000256" key="3">
    <source>
        <dbReference type="ARBA" id="ARBA00005062"/>
    </source>
</evidence>
<comment type="catalytic activity">
    <reaction evidence="15">
        <text>L-homoserine + NADP(+) = L-aspartate 4-semialdehyde + NADPH + H(+)</text>
        <dbReference type="Rhea" id="RHEA:15761"/>
        <dbReference type="ChEBI" id="CHEBI:15378"/>
        <dbReference type="ChEBI" id="CHEBI:57476"/>
        <dbReference type="ChEBI" id="CHEBI:57783"/>
        <dbReference type="ChEBI" id="CHEBI:58349"/>
        <dbReference type="ChEBI" id="CHEBI:537519"/>
        <dbReference type="EC" id="1.1.1.3"/>
    </reaction>
    <physiologicalReaction direction="right-to-left" evidence="15">
        <dbReference type="Rhea" id="RHEA:15763"/>
    </physiologicalReaction>
</comment>
<dbReference type="UniPathway" id="UPA00051">
    <property type="reaction ID" value="UER00465"/>
</dbReference>
<evidence type="ECO:0000256" key="2">
    <source>
        <dbReference type="ARBA" id="ARBA00005056"/>
    </source>
</evidence>
<dbReference type="Proteomes" id="UP000005850">
    <property type="component" value="Chromosome"/>
</dbReference>
<dbReference type="SUPFAM" id="SSF55021">
    <property type="entry name" value="ACT-like"/>
    <property type="match status" value="1"/>
</dbReference>
<evidence type="ECO:0000256" key="18">
    <source>
        <dbReference type="RuleBase" id="RU000579"/>
    </source>
</evidence>
<dbReference type="InterPro" id="IPR019811">
    <property type="entry name" value="HDH_CS"/>
</dbReference>
<keyword evidence="13" id="KW-0915">Sodium</keyword>
<dbReference type="RefSeq" id="WP_003346145.1">
    <property type="nucleotide sequence ID" value="NZ_CP007806.1"/>
</dbReference>
<dbReference type="HOGENOM" id="CLU_009116_1_0_9"/>
<evidence type="ECO:0000256" key="9">
    <source>
        <dbReference type="ARBA" id="ARBA00022723"/>
    </source>
</evidence>
<evidence type="ECO:0000256" key="1">
    <source>
        <dbReference type="ARBA" id="ARBA00001920"/>
    </source>
</evidence>
<evidence type="ECO:0000313" key="22">
    <source>
        <dbReference type="Proteomes" id="UP000005850"/>
    </source>
</evidence>
<feature type="binding site" evidence="17">
    <location>
        <position position="107"/>
    </location>
    <ligand>
        <name>NADPH</name>
        <dbReference type="ChEBI" id="CHEBI:57783"/>
    </ligand>
</feature>
<dbReference type="GO" id="GO:0004412">
    <property type="term" value="F:homoserine dehydrogenase activity"/>
    <property type="evidence" value="ECO:0007669"/>
    <property type="project" value="UniProtKB-EC"/>
</dbReference>
<dbReference type="Gene3D" id="3.30.70.260">
    <property type="match status" value="1"/>
</dbReference>
<evidence type="ECO:0000256" key="12">
    <source>
        <dbReference type="ARBA" id="ARBA00023027"/>
    </source>
</evidence>
<evidence type="ECO:0000256" key="17">
    <source>
        <dbReference type="PIRSR" id="PIRSR000098-2"/>
    </source>
</evidence>
<dbReference type="GO" id="GO:0050661">
    <property type="term" value="F:NADP binding"/>
    <property type="evidence" value="ECO:0007669"/>
    <property type="project" value="InterPro"/>
</dbReference>
<evidence type="ECO:0000256" key="7">
    <source>
        <dbReference type="ARBA" id="ARBA00022605"/>
    </source>
</evidence>
<keyword evidence="22" id="KW-1185">Reference proteome</keyword>
<evidence type="ECO:0000256" key="16">
    <source>
        <dbReference type="PIRSR" id="PIRSR000098-1"/>
    </source>
</evidence>
<dbReference type="Gene3D" id="3.40.50.720">
    <property type="entry name" value="NAD(P)-binding Rossmann-like Domain"/>
    <property type="match status" value="1"/>
</dbReference>